<evidence type="ECO:0000313" key="14">
    <source>
        <dbReference type="Proteomes" id="UP000178347"/>
    </source>
</evidence>
<gene>
    <name evidence="11" type="primary">dnaX</name>
    <name evidence="13" type="ORF">A3G00_00965</name>
</gene>
<evidence type="ECO:0000256" key="5">
    <source>
        <dbReference type="ARBA" id="ARBA00022723"/>
    </source>
</evidence>
<dbReference type="GO" id="GO:0046872">
    <property type="term" value="F:metal ion binding"/>
    <property type="evidence" value="ECO:0007669"/>
    <property type="project" value="UniProtKB-KW"/>
</dbReference>
<protein>
    <recommendedName>
        <fullName evidence="11">DNA polymerase III subunit gamma/tau</fullName>
        <ecNumber evidence="11">2.7.7.7</ecNumber>
    </recommendedName>
</protein>
<evidence type="ECO:0000256" key="7">
    <source>
        <dbReference type="ARBA" id="ARBA00022833"/>
    </source>
</evidence>
<sequence>MALYHKHRPQNFSSVTGQEHIVKTIENQIASGKVAHAYLFSGSRGIGKTTMARVLAKAINCPNRKEDDFEPCDECPSCEEISASRSIDVIEIDAASHTGVDNVRENIIDNAQFRPTKSKYKVFIIDEVHMLSASAFNALLKTLEEPPAYVIFVLATTELHKLPETIISRCQRFEFKKIGHDAMKIYLEKIAKTEGIKIDKEVVGKIINKSDGCLRDAISLLDQIMATGEKTITTAIASLVLPTTNTENTLRFIAAIIEKQPKDALILINQLVDDGINLHQFAYDTIELLRVMLITKAGAEVETVGFDLDDKTKKQLRKLNEQISQHELVKLIDLLLTKRQQIKSSPLPQLPLEMAVIGAGVGEDRDCGDKDGDSGAGSGNGKIIKEINRDREITPALSLPKGDKKDSGEQKKTIVERVRELVSKEVSYTITDINDKWNEFLKIVETRFPSLSFILKMAQIIELSGDTLQVGVGFSFHRDKLMEKLCQKNLETILGELVGGRIRLEFILNGEARIKSENDELKDLASSLGGEIVN</sequence>
<keyword evidence="6 11" id="KW-0547">Nucleotide-binding</keyword>
<dbReference type="CDD" id="cd18137">
    <property type="entry name" value="HLD_clamp_pol_III_gamma_tau"/>
    <property type="match status" value="1"/>
</dbReference>
<evidence type="ECO:0000256" key="9">
    <source>
        <dbReference type="ARBA" id="ARBA00022932"/>
    </source>
</evidence>
<dbReference type="PANTHER" id="PTHR11669:SF0">
    <property type="entry name" value="PROTEIN STICHEL-LIKE 2"/>
    <property type="match status" value="1"/>
</dbReference>
<dbReference type="SUPFAM" id="SSF52540">
    <property type="entry name" value="P-loop containing nucleoside triphosphate hydrolases"/>
    <property type="match status" value="1"/>
</dbReference>
<evidence type="ECO:0000256" key="4">
    <source>
        <dbReference type="ARBA" id="ARBA00022705"/>
    </source>
</evidence>
<dbReference type="Pfam" id="PF12169">
    <property type="entry name" value="DNA_pol3_gamma3"/>
    <property type="match status" value="1"/>
</dbReference>
<dbReference type="GO" id="GO:0009360">
    <property type="term" value="C:DNA polymerase III complex"/>
    <property type="evidence" value="ECO:0007669"/>
    <property type="project" value="InterPro"/>
</dbReference>
<keyword evidence="3 11" id="KW-0548">Nucleotidyltransferase</keyword>
<evidence type="ECO:0000259" key="12">
    <source>
        <dbReference type="SMART" id="SM00382"/>
    </source>
</evidence>
<comment type="function">
    <text evidence="11">DNA polymerase III is a complex, multichain enzyme responsible for most of the replicative synthesis in bacteria. This DNA polymerase also exhibits 3' to 5' exonuclease activity.</text>
</comment>
<dbReference type="InterPro" id="IPR003593">
    <property type="entry name" value="AAA+_ATPase"/>
</dbReference>
<comment type="subunit">
    <text evidence="11">DNA polymerase III contains a core (composed of alpha, epsilon and theta chains) that associates with a tau subunit. This core dimerizes to form the POLIII' complex. PolIII' associates with the gamma complex (composed of gamma, delta, delta', psi and chi chains) and with the beta chain to form the complete DNA polymerase III complex.</text>
</comment>
<keyword evidence="9 11" id="KW-0239">DNA-directed DNA polymerase</keyword>
<dbReference type="InterPro" id="IPR050238">
    <property type="entry name" value="DNA_Rep/Repair_Clamp_Loader"/>
</dbReference>
<evidence type="ECO:0000256" key="6">
    <source>
        <dbReference type="ARBA" id="ARBA00022741"/>
    </source>
</evidence>
<dbReference type="Proteomes" id="UP000178347">
    <property type="component" value="Unassembled WGS sequence"/>
</dbReference>
<dbReference type="Pfam" id="PF22608">
    <property type="entry name" value="DNAX_ATPase_lid"/>
    <property type="match status" value="1"/>
</dbReference>
<dbReference type="NCBIfam" id="NF004046">
    <property type="entry name" value="PRK05563.1"/>
    <property type="match status" value="1"/>
</dbReference>
<dbReference type="GO" id="GO:0006261">
    <property type="term" value="P:DNA-templated DNA replication"/>
    <property type="evidence" value="ECO:0007669"/>
    <property type="project" value="TreeGrafter"/>
</dbReference>
<comment type="catalytic activity">
    <reaction evidence="10 11">
        <text>DNA(n) + a 2'-deoxyribonucleoside 5'-triphosphate = DNA(n+1) + diphosphate</text>
        <dbReference type="Rhea" id="RHEA:22508"/>
        <dbReference type="Rhea" id="RHEA-COMP:17339"/>
        <dbReference type="Rhea" id="RHEA-COMP:17340"/>
        <dbReference type="ChEBI" id="CHEBI:33019"/>
        <dbReference type="ChEBI" id="CHEBI:61560"/>
        <dbReference type="ChEBI" id="CHEBI:173112"/>
        <dbReference type="EC" id="2.7.7.7"/>
    </reaction>
</comment>
<reference evidence="13 14" key="1">
    <citation type="journal article" date="2016" name="Nat. Commun.">
        <title>Thousands of microbial genomes shed light on interconnected biogeochemical processes in an aquifer system.</title>
        <authorList>
            <person name="Anantharaman K."/>
            <person name="Brown C.T."/>
            <person name="Hug L.A."/>
            <person name="Sharon I."/>
            <person name="Castelle C.J."/>
            <person name="Probst A.J."/>
            <person name="Thomas B.C."/>
            <person name="Singh A."/>
            <person name="Wilkins M.J."/>
            <person name="Karaoz U."/>
            <person name="Brodie E.L."/>
            <person name="Williams K.H."/>
            <person name="Hubbard S.S."/>
            <person name="Banfield J.F."/>
        </authorList>
    </citation>
    <scope>NUCLEOTIDE SEQUENCE [LARGE SCALE GENOMIC DNA]</scope>
</reference>
<dbReference type="Gene3D" id="1.20.272.10">
    <property type="match status" value="1"/>
</dbReference>
<proteinExistence type="inferred from homology"/>
<dbReference type="Pfam" id="PF13177">
    <property type="entry name" value="DNA_pol3_delta2"/>
    <property type="match status" value="1"/>
</dbReference>
<dbReference type="PANTHER" id="PTHR11669">
    <property type="entry name" value="REPLICATION FACTOR C / DNA POLYMERASE III GAMMA-TAU SUBUNIT"/>
    <property type="match status" value="1"/>
</dbReference>
<dbReference type="EC" id="2.7.7.7" evidence="11"/>
<evidence type="ECO:0000256" key="8">
    <source>
        <dbReference type="ARBA" id="ARBA00022840"/>
    </source>
</evidence>
<dbReference type="NCBIfam" id="TIGR02397">
    <property type="entry name" value="dnaX_nterm"/>
    <property type="match status" value="1"/>
</dbReference>
<keyword evidence="2 11" id="KW-0808">Transferase</keyword>
<dbReference type="InterPro" id="IPR027417">
    <property type="entry name" value="P-loop_NTPase"/>
</dbReference>
<dbReference type="InterPro" id="IPR022754">
    <property type="entry name" value="DNA_pol_III_gamma-3"/>
</dbReference>
<dbReference type="GO" id="GO:0003677">
    <property type="term" value="F:DNA binding"/>
    <property type="evidence" value="ECO:0007669"/>
    <property type="project" value="InterPro"/>
</dbReference>
<comment type="caution">
    <text evidence="13">The sequence shown here is derived from an EMBL/GenBank/DDBJ whole genome shotgun (WGS) entry which is preliminary data.</text>
</comment>
<evidence type="ECO:0000313" key="13">
    <source>
        <dbReference type="EMBL" id="OGH74414.1"/>
    </source>
</evidence>
<accession>A0A1F6MRX6</accession>
<dbReference type="SMART" id="SM00382">
    <property type="entry name" value="AAA"/>
    <property type="match status" value="1"/>
</dbReference>
<dbReference type="GO" id="GO:0005524">
    <property type="term" value="F:ATP binding"/>
    <property type="evidence" value="ECO:0007669"/>
    <property type="project" value="UniProtKB-KW"/>
</dbReference>
<dbReference type="CDD" id="cd00009">
    <property type="entry name" value="AAA"/>
    <property type="match status" value="1"/>
</dbReference>
<dbReference type="Gene3D" id="3.40.50.300">
    <property type="entry name" value="P-loop containing nucleotide triphosphate hydrolases"/>
    <property type="match status" value="1"/>
</dbReference>
<dbReference type="FunFam" id="3.40.50.300:FF:000014">
    <property type="entry name" value="DNA polymerase III subunit gamma/tau"/>
    <property type="match status" value="1"/>
</dbReference>
<evidence type="ECO:0000256" key="2">
    <source>
        <dbReference type="ARBA" id="ARBA00022679"/>
    </source>
</evidence>
<name>A0A1F6MRX6_9BACT</name>
<keyword evidence="7" id="KW-0862">Zinc</keyword>
<dbReference type="Gene3D" id="1.10.8.60">
    <property type="match status" value="1"/>
</dbReference>
<dbReference type="InterPro" id="IPR012763">
    <property type="entry name" value="DNA_pol_III_sug/sutau_N"/>
</dbReference>
<evidence type="ECO:0000256" key="3">
    <source>
        <dbReference type="ARBA" id="ARBA00022695"/>
    </source>
</evidence>
<evidence type="ECO:0000256" key="10">
    <source>
        <dbReference type="ARBA" id="ARBA00049244"/>
    </source>
</evidence>
<dbReference type="AlphaFoldDB" id="A0A1F6MRX6"/>
<organism evidence="13 14">
    <name type="scientific">Candidatus Magasanikbacteria bacterium RIFCSPLOWO2_12_FULL_43_12</name>
    <dbReference type="NCBI Taxonomy" id="1798692"/>
    <lineage>
        <taxon>Bacteria</taxon>
        <taxon>Candidatus Magasanikiibacteriota</taxon>
    </lineage>
</organism>
<dbReference type="STRING" id="1798692.A3G00_00965"/>
<keyword evidence="5" id="KW-0479">Metal-binding</keyword>
<dbReference type="GO" id="GO:0003887">
    <property type="term" value="F:DNA-directed DNA polymerase activity"/>
    <property type="evidence" value="ECO:0007669"/>
    <property type="project" value="UniProtKB-KW"/>
</dbReference>
<dbReference type="SUPFAM" id="SSF48019">
    <property type="entry name" value="post-AAA+ oligomerization domain-like"/>
    <property type="match status" value="1"/>
</dbReference>
<dbReference type="InterPro" id="IPR008921">
    <property type="entry name" value="DNA_pol3_clamp-load_cplx_C"/>
</dbReference>
<evidence type="ECO:0000256" key="11">
    <source>
        <dbReference type="RuleBase" id="RU364063"/>
    </source>
</evidence>
<evidence type="ECO:0000256" key="1">
    <source>
        <dbReference type="ARBA" id="ARBA00006360"/>
    </source>
</evidence>
<comment type="similarity">
    <text evidence="1 11">Belongs to the DnaX/STICHEL family.</text>
</comment>
<feature type="domain" description="AAA+ ATPase" evidence="12">
    <location>
        <begin position="34"/>
        <end position="179"/>
    </location>
</feature>
<dbReference type="EMBL" id="MFQN01000016">
    <property type="protein sequence ID" value="OGH74414.1"/>
    <property type="molecule type" value="Genomic_DNA"/>
</dbReference>
<keyword evidence="4 11" id="KW-0235">DNA replication</keyword>
<dbReference type="InterPro" id="IPR045085">
    <property type="entry name" value="HLD_clamp_pol_III_gamma_tau"/>
</dbReference>
<keyword evidence="8 11" id="KW-0067">ATP-binding</keyword>